<dbReference type="AlphaFoldDB" id="A0A0E9X026"/>
<keyword evidence="1" id="KW-1133">Transmembrane helix</keyword>
<keyword evidence="1" id="KW-0472">Membrane</keyword>
<keyword evidence="1" id="KW-0812">Transmembrane</keyword>
<feature type="transmembrane region" description="Helical" evidence="1">
    <location>
        <begin position="6"/>
        <end position="30"/>
    </location>
</feature>
<sequence>MCLIFIFLYGYLLHSVVYNTVVCINTIIYFSMKNNLDGKRIQSWTKTSGILRYVLKRELC</sequence>
<dbReference type="EMBL" id="GBXM01012633">
    <property type="protein sequence ID" value="JAH95944.1"/>
    <property type="molecule type" value="Transcribed_RNA"/>
</dbReference>
<proteinExistence type="predicted"/>
<organism evidence="2">
    <name type="scientific">Anguilla anguilla</name>
    <name type="common">European freshwater eel</name>
    <name type="synonym">Muraena anguilla</name>
    <dbReference type="NCBI Taxonomy" id="7936"/>
    <lineage>
        <taxon>Eukaryota</taxon>
        <taxon>Metazoa</taxon>
        <taxon>Chordata</taxon>
        <taxon>Craniata</taxon>
        <taxon>Vertebrata</taxon>
        <taxon>Euteleostomi</taxon>
        <taxon>Actinopterygii</taxon>
        <taxon>Neopterygii</taxon>
        <taxon>Teleostei</taxon>
        <taxon>Anguilliformes</taxon>
        <taxon>Anguillidae</taxon>
        <taxon>Anguilla</taxon>
    </lineage>
</organism>
<reference evidence="2" key="1">
    <citation type="submission" date="2014-11" db="EMBL/GenBank/DDBJ databases">
        <authorList>
            <person name="Amaro Gonzalez C."/>
        </authorList>
    </citation>
    <scope>NUCLEOTIDE SEQUENCE</scope>
</reference>
<evidence type="ECO:0000313" key="2">
    <source>
        <dbReference type="EMBL" id="JAH95944.1"/>
    </source>
</evidence>
<reference evidence="2" key="2">
    <citation type="journal article" date="2015" name="Fish Shellfish Immunol.">
        <title>Early steps in the European eel (Anguilla anguilla)-Vibrio vulnificus interaction in the gills: Role of the RtxA13 toxin.</title>
        <authorList>
            <person name="Callol A."/>
            <person name="Pajuelo D."/>
            <person name="Ebbesson L."/>
            <person name="Teles M."/>
            <person name="MacKenzie S."/>
            <person name="Amaro C."/>
        </authorList>
    </citation>
    <scope>NUCLEOTIDE SEQUENCE</scope>
</reference>
<accession>A0A0E9X026</accession>
<evidence type="ECO:0000256" key="1">
    <source>
        <dbReference type="SAM" id="Phobius"/>
    </source>
</evidence>
<protein>
    <submittedName>
        <fullName evidence="2">Uncharacterized protein</fullName>
    </submittedName>
</protein>
<name>A0A0E9X026_ANGAN</name>